<sequence>MKVPGIWVFFFVVGTALFVFTFSSSSSIHGMEFSQHGDGTSLTGTSRKLRGNGYNPSNEKKGNVDLEDYHPIDPVPSSRGSINPGPIEHGSPLIPYIPKPSPPGHPKIGGST</sequence>
<dbReference type="RefSeq" id="XP_022772234.1">
    <property type="nucleotide sequence ID" value="XM_022916499.1"/>
</dbReference>
<feature type="compositionally biased region" description="Polar residues" evidence="1">
    <location>
        <begin position="37"/>
        <end position="46"/>
    </location>
</feature>
<organism evidence="3 4">
    <name type="scientific">Durio zibethinus</name>
    <name type="common">Durian</name>
    <dbReference type="NCBI Taxonomy" id="66656"/>
    <lineage>
        <taxon>Eukaryota</taxon>
        <taxon>Viridiplantae</taxon>
        <taxon>Streptophyta</taxon>
        <taxon>Embryophyta</taxon>
        <taxon>Tracheophyta</taxon>
        <taxon>Spermatophyta</taxon>
        <taxon>Magnoliopsida</taxon>
        <taxon>eudicotyledons</taxon>
        <taxon>Gunneridae</taxon>
        <taxon>Pentapetalae</taxon>
        <taxon>rosids</taxon>
        <taxon>malvids</taxon>
        <taxon>Malvales</taxon>
        <taxon>Malvaceae</taxon>
        <taxon>Helicteroideae</taxon>
        <taxon>Durio</taxon>
    </lineage>
</organism>
<name>A0A6P6B4Y0_DURZI</name>
<proteinExistence type="predicted"/>
<dbReference type="PANTHER" id="PTHR37249">
    <property type="entry name" value="OS03G0206201 PROTEIN"/>
    <property type="match status" value="1"/>
</dbReference>
<accession>A0A6P6B4Y0</accession>
<dbReference type="PANTHER" id="PTHR37249:SF3">
    <property type="entry name" value="OS03G0206201 PROTEIN"/>
    <property type="match status" value="1"/>
</dbReference>
<feature type="region of interest" description="Disordered" evidence="1">
    <location>
        <begin position="31"/>
        <end position="112"/>
    </location>
</feature>
<dbReference type="KEGG" id="dzi:111314885"/>
<keyword evidence="3" id="KW-1185">Reference proteome</keyword>
<evidence type="ECO:0000313" key="4">
    <source>
        <dbReference type="RefSeq" id="XP_022772234.1"/>
    </source>
</evidence>
<feature type="compositionally biased region" description="Pro residues" evidence="1">
    <location>
        <begin position="95"/>
        <end position="105"/>
    </location>
</feature>
<keyword evidence="2" id="KW-1133">Transmembrane helix</keyword>
<feature type="compositionally biased region" description="Basic and acidic residues" evidence="1">
    <location>
        <begin position="58"/>
        <end position="71"/>
    </location>
</feature>
<evidence type="ECO:0000256" key="1">
    <source>
        <dbReference type="SAM" id="MobiDB-lite"/>
    </source>
</evidence>
<dbReference type="Proteomes" id="UP000515121">
    <property type="component" value="Unplaced"/>
</dbReference>
<dbReference type="GeneID" id="111314885"/>
<dbReference type="OrthoDB" id="1938519at2759"/>
<dbReference type="AlphaFoldDB" id="A0A6P6B4Y0"/>
<keyword evidence="2" id="KW-0812">Transmembrane</keyword>
<feature type="transmembrane region" description="Helical" evidence="2">
    <location>
        <begin position="6"/>
        <end position="23"/>
    </location>
</feature>
<reference evidence="4" key="1">
    <citation type="submission" date="2025-08" db="UniProtKB">
        <authorList>
            <consortium name="RefSeq"/>
        </authorList>
    </citation>
    <scope>IDENTIFICATION</scope>
    <source>
        <tissue evidence="4">Fruit stalk</tissue>
    </source>
</reference>
<gene>
    <name evidence="4" type="primary">LOC111314885</name>
</gene>
<evidence type="ECO:0000256" key="2">
    <source>
        <dbReference type="SAM" id="Phobius"/>
    </source>
</evidence>
<protein>
    <submittedName>
        <fullName evidence="4">Uncharacterized protein LOC111314885</fullName>
    </submittedName>
</protein>
<keyword evidence="2" id="KW-0472">Membrane</keyword>
<evidence type="ECO:0000313" key="3">
    <source>
        <dbReference type="Proteomes" id="UP000515121"/>
    </source>
</evidence>